<organism evidence="1">
    <name type="scientific">Rhizophora mucronata</name>
    <name type="common">Asiatic mangrove</name>
    <dbReference type="NCBI Taxonomy" id="61149"/>
    <lineage>
        <taxon>Eukaryota</taxon>
        <taxon>Viridiplantae</taxon>
        <taxon>Streptophyta</taxon>
        <taxon>Embryophyta</taxon>
        <taxon>Tracheophyta</taxon>
        <taxon>Spermatophyta</taxon>
        <taxon>Magnoliopsida</taxon>
        <taxon>eudicotyledons</taxon>
        <taxon>Gunneridae</taxon>
        <taxon>Pentapetalae</taxon>
        <taxon>rosids</taxon>
        <taxon>fabids</taxon>
        <taxon>Malpighiales</taxon>
        <taxon>Rhizophoraceae</taxon>
        <taxon>Rhizophora</taxon>
    </lineage>
</organism>
<proteinExistence type="predicted"/>
<protein>
    <submittedName>
        <fullName evidence="1">Uncharacterized protein</fullName>
    </submittedName>
</protein>
<dbReference type="AlphaFoldDB" id="A0A2P2NNH2"/>
<evidence type="ECO:0000313" key="1">
    <source>
        <dbReference type="EMBL" id="MBX44033.1"/>
    </source>
</evidence>
<reference evidence="1" key="1">
    <citation type="submission" date="2018-02" db="EMBL/GenBank/DDBJ databases">
        <title>Rhizophora mucronata_Transcriptome.</title>
        <authorList>
            <person name="Meera S.P."/>
            <person name="Sreeshan A."/>
            <person name="Augustine A."/>
        </authorList>
    </citation>
    <scope>NUCLEOTIDE SEQUENCE</scope>
    <source>
        <tissue evidence="1">Leaf</tissue>
    </source>
</reference>
<dbReference type="EMBL" id="GGEC01063549">
    <property type="protein sequence ID" value="MBX44033.1"/>
    <property type="molecule type" value="Transcribed_RNA"/>
</dbReference>
<name>A0A2P2NNH2_RHIMU</name>
<accession>A0A2P2NNH2</accession>
<sequence length="36" mass="4056">MGVFIRVTLLICLLQSAVPFVCFSHASAYYDFSSRL</sequence>